<name>A0A2I0B6Y9_9ASPA</name>
<evidence type="ECO:0000256" key="1">
    <source>
        <dbReference type="SAM" id="Phobius"/>
    </source>
</evidence>
<evidence type="ECO:0008006" key="4">
    <source>
        <dbReference type="Google" id="ProtNLM"/>
    </source>
</evidence>
<dbReference type="Proteomes" id="UP000236161">
    <property type="component" value="Unassembled WGS sequence"/>
</dbReference>
<dbReference type="AlphaFoldDB" id="A0A2I0B6Y9"/>
<feature type="transmembrane region" description="Helical" evidence="1">
    <location>
        <begin position="139"/>
        <end position="157"/>
    </location>
</feature>
<dbReference type="OrthoDB" id="196782at2759"/>
<proteinExistence type="predicted"/>
<gene>
    <name evidence="2" type="ORF">AXF42_Ash005426</name>
</gene>
<keyword evidence="1" id="KW-1133">Transmembrane helix</keyword>
<feature type="transmembrane region" description="Helical" evidence="1">
    <location>
        <begin position="169"/>
        <end position="192"/>
    </location>
</feature>
<dbReference type="PANTHER" id="PTHR34543">
    <property type="entry name" value="PROTEIN ABA DEFICIENT 4, CHLOROPLASTIC"/>
    <property type="match status" value="1"/>
</dbReference>
<organism evidence="2 3">
    <name type="scientific">Apostasia shenzhenica</name>
    <dbReference type="NCBI Taxonomy" id="1088818"/>
    <lineage>
        <taxon>Eukaryota</taxon>
        <taxon>Viridiplantae</taxon>
        <taxon>Streptophyta</taxon>
        <taxon>Embryophyta</taxon>
        <taxon>Tracheophyta</taxon>
        <taxon>Spermatophyta</taxon>
        <taxon>Magnoliopsida</taxon>
        <taxon>Liliopsida</taxon>
        <taxon>Asparagales</taxon>
        <taxon>Orchidaceae</taxon>
        <taxon>Apostasioideae</taxon>
        <taxon>Apostasia</taxon>
    </lineage>
</organism>
<dbReference type="EMBL" id="KZ451908">
    <property type="protein sequence ID" value="PKA63531.1"/>
    <property type="molecule type" value="Genomic_DNA"/>
</dbReference>
<dbReference type="Pfam" id="PF14108">
    <property type="entry name" value="ABA4-like"/>
    <property type="match status" value="1"/>
</dbReference>
<protein>
    <recommendedName>
        <fullName evidence="4">Protein ABA DEFICIENT 4, chloroplastic</fullName>
    </recommendedName>
</protein>
<keyword evidence="1" id="KW-0472">Membrane</keyword>
<feature type="transmembrane region" description="Helical" evidence="1">
    <location>
        <begin position="96"/>
        <end position="118"/>
    </location>
</feature>
<feature type="transmembrane region" description="Helical" evidence="1">
    <location>
        <begin position="43"/>
        <end position="76"/>
    </location>
</feature>
<keyword evidence="3" id="KW-1185">Reference proteome</keyword>
<reference evidence="2 3" key="1">
    <citation type="journal article" date="2017" name="Nature">
        <title>The Apostasia genome and the evolution of orchids.</title>
        <authorList>
            <person name="Zhang G.Q."/>
            <person name="Liu K.W."/>
            <person name="Li Z."/>
            <person name="Lohaus R."/>
            <person name="Hsiao Y.Y."/>
            <person name="Niu S.C."/>
            <person name="Wang J.Y."/>
            <person name="Lin Y.C."/>
            <person name="Xu Q."/>
            <person name="Chen L.J."/>
            <person name="Yoshida K."/>
            <person name="Fujiwara S."/>
            <person name="Wang Z.W."/>
            <person name="Zhang Y.Q."/>
            <person name="Mitsuda N."/>
            <person name="Wang M."/>
            <person name="Liu G.H."/>
            <person name="Pecoraro L."/>
            <person name="Huang H.X."/>
            <person name="Xiao X.J."/>
            <person name="Lin M."/>
            <person name="Wu X.Y."/>
            <person name="Wu W.L."/>
            <person name="Chen Y.Y."/>
            <person name="Chang S.B."/>
            <person name="Sakamoto S."/>
            <person name="Ohme-Takagi M."/>
            <person name="Yagi M."/>
            <person name="Zeng S.J."/>
            <person name="Shen C.Y."/>
            <person name="Yeh C.M."/>
            <person name="Luo Y.B."/>
            <person name="Tsai W.C."/>
            <person name="Van de Peer Y."/>
            <person name="Liu Z.J."/>
        </authorList>
    </citation>
    <scope>NUCLEOTIDE SEQUENCE [LARGE SCALE GENOMIC DNA]</scope>
    <source>
        <strain evidence="3">cv. Shenzhen</strain>
        <tissue evidence="2">Stem</tissue>
    </source>
</reference>
<sequence>MLGPRVASKDGEMGGVQRSFLRGSRAVVRRQLRKITRRPKGSVVSASLLTCSQIASTAFTWGTVSVLPFYALMVFAPRASLTKKVMENHLPYATLGILYAYLLLLSWTPDTLGVIFATKHFLPELPSMLKMFGNEMTMASAWIHLLAVDLYAARQVYHDGLKNNVETRHSIALCLFFCPIGILSHIISKVLIKATNES</sequence>
<keyword evidence="1" id="KW-0812">Transmembrane</keyword>
<evidence type="ECO:0000313" key="3">
    <source>
        <dbReference type="Proteomes" id="UP000236161"/>
    </source>
</evidence>
<dbReference type="PANTHER" id="PTHR34543:SF1">
    <property type="entry name" value="PROTEIN ABA DEFICIENT 4, CHLOROPLASTIC"/>
    <property type="match status" value="1"/>
</dbReference>
<evidence type="ECO:0000313" key="2">
    <source>
        <dbReference type="EMBL" id="PKA63531.1"/>
    </source>
</evidence>
<dbReference type="InterPro" id="IPR025461">
    <property type="entry name" value="ABA4-like"/>
</dbReference>
<accession>A0A2I0B6Y9</accession>